<feature type="transmembrane region" description="Helical" evidence="11">
    <location>
        <begin position="397"/>
        <end position="420"/>
    </location>
</feature>
<evidence type="ECO:0000256" key="8">
    <source>
        <dbReference type="ARBA" id="ARBA00023065"/>
    </source>
</evidence>
<dbReference type="VEuPathDB" id="VectorBase:ADAR2_000383"/>
<dbReference type="InterPro" id="IPR018000">
    <property type="entry name" value="Neurotransmitter_ion_chnl_CS"/>
</dbReference>
<dbReference type="NCBIfam" id="TIGR00860">
    <property type="entry name" value="LIC"/>
    <property type="match status" value="1"/>
</dbReference>
<comment type="caution">
    <text evidence="11">Lacks conserved residue(s) required for the propagation of feature annotation.</text>
</comment>
<evidence type="ECO:0000313" key="16">
    <source>
        <dbReference type="Proteomes" id="UP000000673"/>
    </source>
</evidence>
<dbReference type="SUPFAM" id="SSF63712">
    <property type="entry name" value="Nicotinic receptor ligand binding domain-like"/>
    <property type="match status" value="1"/>
</dbReference>
<dbReference type="STRING" id="43151.W5J3F3"/>
<evidence type="ECO:0000256" key="7">
    <source>
        <dbReference type="ARBA" id="ARBA00022989"/>
    </source>
</evidence>
<protein>
    <submittedName>
        <fullName evidence="14">Histamine-gated chloride channel subunit</fullName>
    </submittedName>
</protein>
<accession>W5J3F3</accession>
<evidence type="ECO:0000256" key="3">
    <source>
        <dbReference type="ARBA" id="ARBA00022448"/>
    </source>
</evidence>
<sequence length="536" mass="62071">MAPIDEWSSLVKWHLQQVAFDARCTTNGEAGEEQWSKAILTRRWLDAAPPMSHVSRGCRKSLLVYRYVTKDMSKQYVLGGLLVMVVHCIREINGEYQYVDEIMILFMLLILLANTLPNHRTSLTFNDILPEDPKLYDKMRPPKKDGQPTSVAFHVTVMGLDSIDENSMTYAADIFFAQTWKDHRLRLPENMTSEYRLLEVDWLKNMWRPDSFFKNAKSVTFQTMTIPNHYMWLYKDKTILYMVKLTLKLSCAMNFLIYPHDTQECKLQMESLSHTTDDMVFQWDEEVPLVVDEHIELPQLALVKNYTADCTQVYSTGNFTCLEVVFVLKRRLGYYLFHTYIPTCLIVIMSWVSFWIKPEAAPARVTLGVTSLLTLSTQHAKSQASLPPVSYLKAVDAFMSVCTIFVFMALMEYCLVNIVLGDSDPPTPKPHPPKMDKFFDFNAKNGKRNSKSHDHPHDVPITTFQRQESTLLLSPVPHIQTIPPPPCKPASAIPKLTPAQMRLKRAINIDRFSRVFFPFLFTLLNVTYWIMFWEYI</sequence>
<evidence type="ECO:0000256" key="10">
    <source>
        <dbReference type="ARBA" id="ARBA00023303"/>
    </source>
</evidence>
<reference evidence="14 16" key="1">
    <citation type="journal article" date="2010" name="BMC Genomics">
        <title>Combination of measures distinguishes pre-miRNAs from other stem-loops in the genome of the newly sequenced Anopheles darlingi.</title>
        <authorList>
            <person name="Mendes N.D."/>
            <person name="Freitas A.T."/>
            <person name="Vasconcelos A.T."/>
            <person name="Sagot M.F."/>
        </authorList>
    </citation>
    <scope>NUCLEOTIDE SEQUENCE</scope>
</reference>
<evidence type="ECO:0000256" key="1">
    <source>
        <dbReference type="ARBA" id="ARBA00004141"/>
    </source>
</evidence>
<feature type="transmembrane region" description="Helical" evidence="11">
    <location>
        <begin position="335"/>
        <end position="356"/>
    </location>
</feature>
<gene>
    <name evidence="14" type="ORF">AND_010016</name>
</gene>
<keyword evidence="7 11" id="KW-1133">Transmembrane helix</keyword>
<evidence type="ECO:0000256" key="11">
    <source>
        <dbReference type="RuleBase" id="RU000687"/>
    </source>
</evidence>
<reference evidence="14" key="3">
    <citation type="journal article" date="2013" name="Nucleic Acids Res.">
        <title>The genome of Anopheles darlingi, the main neotropical malaria vector.</title>
        <authorList>
            <person name="Marinotti O."/>
            <person name="Cerqueira G.C."/>
            <person name="de Almeida L.G."/>
            <person name="Ferro M.I."/>
            <person name="Loreto E.L."/>
            <person name="Zaha A."/>
            <person name="Teixeira S.M."/>
            <person name="Wespiser A.R."/>
            <person name="Almeida E Silva A."/>
            <person name="Schlindwein A.D."/>
            <person name="Pacheco A.C."/>
            <person name="Silva A.L."/>
            <person name="Graveley B.R."/>
            <person name="Walenz B.P."/>
            <person name="Lima Bde A."/>
            <person name="Ribeiro C.A."/>
            <person name="Nunes-Silva C.G."/>
            <person name="de Carvalho C.R."/>
            <person name="Soares C.M."/>
            <person name="de Menezes C.B."/>
            <person name="Matiolli C."/>
            <person name="Caffrey D."/>
            <person name="Araujo D.A."/>
            <person name="de Oliveira D.M."/>
            <person name="Golenbock D."/>
            <person name="Grisard E.C."/>
            <person name="Fantinatti-Garboggini F."/>
            <person name="de Carvalho F.M."/>
            <person name="Barcellos F.G."/>
            <person name="Prosdocimi F."/>
            <person name="May G."/>
            <person name="Azevedo Junior G.M."/>
            <person name="Guimaraes G.M."/>
            <person name="Goldman G.H."/>
            <person name="Padilha I.Q."/>
            <person name="Batista Jda S."/>
            <person name="Ferro J.A."/>
            <person name="Ribeiro J.M."/>
            <person name="Fietto J.L."/>
            <person name="Dabbas K.M."/>
            <person name="Cerdeira L."/>
            <person name="Agnez-Lima L.F."/>
            <person name="Brocchi M."/>
            <person name="de Carvalho M.O."/>
            <person name="Teixeira Mde M."/>
            <person name="Diniz Maia Mde M."/>
            <person name="Goldman M.H."/>
            <person name="Cruz Schneider M.P."/>
            <person name="Felipe M.S."/>
            <person name="Hungria M."/>
            <person name="Nicolas M.F."/>
            <person name="Pereira M."/>
            <person name="Montes M.A."/>
            <person name="Cantao M.E."/>
            <person name="Vincentz M."/>
            <person name="Rafael M.S."/>
            <person name="Silverman N."/>
            <person name="Stoco P.H."/>
            <person name="Souza R.C."/>
            <person name="Vicentini R."/>
            <person name="Gazzinelli R.T."/>
            <person name="Neves Rde O."/>
            <person name="Silva R."/>
            <person name="Astolfi-Filho S."/>
            <person name="Maciel T.E."/>
            <person name="Urmenyi T.P."/>
            <person name="Tadei W.P."/>
            <person name="Camargo E.P."/>
            <person name="de Vasconcelos A.T."/>
        </authorList>
    </citation>
    <scope>NUCLEOTIDE SEQUENCE</scope>
</reference>
<dbReference type="SUPFAM" id="SSF90112">
    <property type="entry name" value="Neurotransmitter-gated ion-channel transmembrane pore"/>
    <property type="match status" value="1"/>
</dbReference>
<dbReference type="OMA" id="CLKHYAK"/>
<dbReference type="InterPro" id="IPR006029">
    <property type="entry name" value="Neurotrans-gated_channel_TM"/>
</dbReference>
<reference evidence="15" key="4">
    <citation type="submission" date="2015-06" db="UniProtKB">
        <authorList>
            <consortium name="EnsemblMetazoa"/>
        </authorList>
    </citation>
    <scope>IDENTIFICATION</scope>
</reference>
<dbReference type="CDD" id="cd18992">
    <property type="entry name" value="LGIC_ECD_HisCl"/>
    <property type="match status" value="1"/>
</dbReference>
<organism evidence="14">
    <name type="scientific">Anopheles darlingi</name>
    <name type="common">Mosquito</name>
    <dbReference type="NCBI Taxonomy" id="43151"/>
    <lineage>
        <taxon>Eukaryota</taxon>
        <taxon>Metazoa</taxon>
        <taxon>Ecdysozoa</taxon>
        <taxon>Arthropoda</taxon>
        <taxon>Hexapoda</taxon>
        <taxon>Insecta</taxon>
        <taxon>Pterygota</taxon>
        <taxon>Neoptera</taxon>
        <taxon>Endopterygota</taxon>
        <taxon>Diptera</taxon>
        <taxon>Nematocera</taxon>
        <taxon>Culicoidea</taxon>
        <taxon>Culicidae</taxon>
        <taxon>Anophelinae</taxon>
        <taxon>Anopheles</taxon>
    </lineage>
</organism>
<dbReference type="AlphaFoldDB" id="W5J3F3"/>
<dbReference type="GO" id="GO:0005230">
    <property type="term" value="F:extracellular ligand-gated monoatomic ion channel activity"/>
    <property type="evidence" value="ECO:0007669"/>
    <property type="project" value="InterPro"/>
</dbReference>
<keyword evidence="8 11" id="KW-0406">Ion transport</keyword>
<reference evidence="14" key="2">
    <citation type="submission" date="2010-05" db="EMBL/GenBank/DDBJ databases">
        <authorList>
            <person name="Almeida L.G."/>
            <person name="Nicolas M.F."/>
            <person name="Souza R.C."/>
            <person name="Vasconcelos A.T.R."/>
        </authorList>
    </citation>
    <scope>NUCLEOTIDE SEQUENCE</scope>
</reference>
<evidence type="ECO:0000256" key="6">
    <source>
        <dbReference type="ARBA" id="ARBA00022729"/>
    </source>
</evidence>
<dbReference type="InterPro" id="IPR006028">
    <property type="entry name" value="GABAA/Glycine_rcpt"/>
</dbReference>
<keyword evidence="6" id="KW-0732">Signal</keyword>
<dbReference type="InterPro" id="IPR006202">
    <property type="entry name" value="Neur_chan_lig-bd"/>
</dbReference>
<dbReference type="GO" id="GO:0004888">
    <property type="term" value="F:transmembrane signaling receptor activity"/>
    <property type="evidence" value="ECO:0007669"/>
    <property type="project" value="InterPro"/>
</dbReference>
<dbReference type="InterPro" id="IPR006201">
    <property type="entry name" value="Neur_channel"/>
</dbReference>
<dbReference type="FunFam" id="2.70.170.10:FF:000024">
    <property type="entry name" value="Histamine-gated chloride channel subunit"/>
    <property type="match status" value="1"/>
</dbReference>
<dbReference type="EMBL" id="ADMH02002134">
    <property type="protein sequence ID" value="ETN58371.1"/>
    <property type="molecule type" value="Genomic_DNA"/>
</dbReference>
<dbReference type="Pfam" id="PF02931">
    <property type="entry name" value="Neur_chan_LBD"/>
    <property type="match status" value="1"/>
</dbReference>
<dbReference type="CDD" id="cd19049">
    <property type="entry name" value="LGIC_TM_anion"/>
    <property type="match status" value="1"/>
</dbReference>
<dbReference type="PRINTS" id="PR00253">
    <property type="entry name" value="GABAARECEPTR"/>
</dbReference>
<evidence type="ECO:0000256" key="9">
    <source>
        <dbReference type="ARBA" id="ARBA00023136"/>
    </source>
</evidence>
<keyword evidence="16" id="KW-1185">Reference proteome</keyword>
<proteinExistence type="inferred from homology"/>
<dbReference type="PRINTS" id="PR00252">
    <property type="entry name" value="NRIONCHANNEL"/>
</dbReference>
<dbReference type="eggNOG" id="KOG3644">
    <property type="taxonomic scope" value="Eukaryota"/>
</dbReference>
<comment type="similarity">
    <text evidence="11">Belongs to the ligand-gated ion channel (TC 1.A.9) family.</text>
</comment>
<keyword evidence="10 11" id="KW-0407">Ion channel</keyword>
<comment type="subcellular location">
    <subcellularLocation>
        <location evidence="2">Cell membrane</location>
    </subcellularLocation>
    <subcellularLocation>
        <location evidence="1">Membrane</location>
        <topology evidence="1">Multi-pass membrane protein</topology>
    </subcellularLocation>
</comment>
<evidence type="ECO:0000259" key="12">
    <source>
        <dbReference type="Pfam" id="PF02931"/>
    </source>
</evidence>
<dbReference type="FunCoup" id="W5J3F3">
    <property type="interactions" value="3"/>
</dbReference>
<dbReference type="PANTHER" id="PTHR18945">
    <property type="entry name" value="NEUROTRANSMITTER GATED ION CHANNEL"/>
    <property type="match status" value="1"/>
</dbReference>
<dbReference type="EnsemblMetazoa" id="ADAC010016-RA">
    <property type="protein sequence ID" value="ADAC010016-PA"/>
    <property type="gene ID" value="ADAC010016"/>
</dbReference>
<dbReference type="Pfam" id="PF02932">
    <property type="entry name" value="Neur_chan_memb"/>
    <property type="match status" value="1"/>
</dbReference>
<dbReference type="GO" id="GO:0005254">
    <property type="term" value="F:chloride channel activity"/>
    <property type="evidence" value="ECO:0007669"/>
    <property type="project" value="UniProtKB-ARBA"/>
</dbReference>
<dbReference type="InterPro" id="IPR036734">
    <property type="entry name" value="Neur_chan_lig-bd_sf"/>
</dbReference>
<dbReference type="Gene3D" id="2.70.170.10">
    <property type="entry name" value="Neurotransmitter-gated ion-channel ligand-binding domain"/>
    <property type="match status" value="1"/>
</dbReference>
<evidence type="ECO:0000313" key="14">
    <source>
        <dbReference type="EMBL" id="ETN58371.1"/>
    </source>
</evidence>
<dbReference type="GO" id="GO:0099095">
    <property type="term" value="F:ligand-gated monoatomic anion channel activity"/>
    <property type="evidence" value="ECO:0007669"/>
    <property type="project" value="UniProtKB-ARBA"/>
</dbReference>
<dbReference type="PROSITE" id="PS00236">
    <property type="entry name" value="NEUROTR_ION_CHANNEL"/>
    <property type="match status" value="1"/>
</dbReference>
<dbReference type="Proteomes" id="UP000000673">
    <property type="component" value="Unassembled WGS sequence"/>
</dbReference>
<evidence type="ECO:0000256" key="2">
    <source>
        <dbReference type="ARBA" id="ARBA00004236"/>
    </source>
</evidence>
<evidence type="ECO:0000256" key="4">
    <source>
        <dbReference type="ARBA" id="ARBA00022475"/>
    </source>
</evidence>
<feature type="transmembrane region" description="Helical" evidence="11">
    <location>
        <begin position="512"/>
        <end position="531"/>
    </location>
</feature>
<feature type="domain" description="Neurotransmitter-gated ion-channel ligand-binding" evidence="12">
    <location>
        <begin position="136"/>
        <end position="331"/>
    </location>
</feature>
<dbReference type="InterPro" id="IPR038050">
    <property type="entry name" value="Neuro_actylchol_rec"/>
</dbReference>
<dbReference type="InterPro" id="IPR036719">
    <property type="entry name" value="Neuro-gated_channel_TM_sf"/>
</dbReference>
<name>W5J3F3_ANODA</name>
<keyword evidence="9 11" id="KW-0472">Membrane</keyword>
<dbReference type="Gene3D" id="1.20.58.390">
    <property type="entry name" value="Neurotransmitter-gated ion-channel transmembrane domain"/>
    <property type="match status" value="1"/>
</dbReference>
<evidence type="ECO:0000259" key="13">
    <source>
        <dbReference type="Pfam" id="PF02932"/>
    </source>
</evidence>
<evidence type="ECO:0000313" key="15">
    <source>
        <dbReference type="EnsemblMetazoa" id="ADAC010016-PA"/>
    </source>
</evidence>
<dbReference type="GO" id="GO:0005886">
    <property type="term" value="C:plasma membrane"/>
    <property type="evidence" value="ECO:0007669"/>
    <property type="project" value="UniProtKB-SubCell"/>
</dbReference>
<dbReference type="VEuPathDB" id="VectorBase:ADAC010016"/>
<evidence type="ECO:0000256" key="5">
    <source>
        <dbReference type="ARBA" id="ARBA00022692"/>
    </source>
</evidence>
<keyword evidence="5 11" id="KW-0812">Transmembrane</keyword>
<dbReference type="HOGENOM" id="CLU_010920_1_1_1"/>
<keyword evidence="3 11" id="KW-0813">Transport</keyword>
<feature type="domain" description="Neurotransmitter-gated ion-channel transmembrane" evidence="13">
    <location>
        <begin position="339"/>
        <end position="439"/>
    </location>
</feature>
<keyword evidence="4" id="KW-1003">Cell membrane</keyword>